<dbReference type="InterPro" id="IPR032867">
    <property type="entry name" value="DYW_dom"/>
</dbReference>
<accession>A0A7J7NJ07</accession>
<dbReference type="GO" id="GO:0003723">
    <property type="term" value="F:RNA binding"/>
    <property type="evidence" value="ECO:0007669"/>
    <property type="project" value="InterPro"/>
</dbReference>
<dbReference type="Pfam" id="PF14432">
    <property type="entry name" value="DYW_deaminase"/>
    <property type="match status" value="1"/>
</dbReference>
<evidence type="ECO:0000259" key="1">
    <source>
        <dbReference type="Pfam" id="PF14432"/>
    </source>
</evidence>
<evidence type="ECO:0000313" key="3">
    <source>
        <dbReference type="Proteomes" id="UP000541444"/>
    </source>
</evidence>
<dbReference type="GO" id="GO:0009451">
    <property type="term" value="P:RNA modification"/>
    <property type="evidence" value="ECO:0007669"/>
    <property type="project" value="InterPro"/>
</dbReference>
<organism evidence="2 3">
    <name type="scientific">Kingdonia uniflora</name>
    <dbReference type="NCBI Taxonomy" id="39325"/>
    <lineage>
        <taxon>Eukaryota</taxon>
        <taxon>Viridiplantae</taxon>
        <taxon>Streptophyta</taxon>
        <taxon>Embryophyta</taxon>
        <taxon>Tracheophyta</taxon>
        <taxon>Spermatophyta</taxon>
        <taxon>Magnoliopsida</taxon>
        <taxon>Ranunculales</taxon>
        <taxon>Circaeasteraceae</taxon>
        <taxon>Kingdonia</taxon>
    </lineage>
</organism>
<protein>
    <recommendedName>
        <fullName evidence="1">DYW domain-containing protein</fullName>
    </recommendedName>
</protein>
<reference evidence="2 3" key="1">
    <citation type="journal article" date="2020" name="IScience">
        <title>Genome Sequencing of the Endangered Kingdonia uniflora (Circaeasteraceae, Ranunculales) Reveals Potential Mechanisms of Evolutionary Specialization.</title>
        <authorList>
            <person name="Sun Y."/>
            <person name="Deng T."/>
            <person name="Zhang A."/>
            <person name="Moore M.J."/>
            <person name="Landis J.B."/>
            <person name="Lin N."/>
            <person name="Zhang H."/>
            <person name="Zhang X."/>
            <person name="Huang J."/>
            <person name="Zhang X."/>
            <person name="Sun H."/>
            <person name="Wang H."/>
        </authorList>
    </citation>
    <scope>NUCLEOTIDE SEQUENCE [LARGE SCALE GENOMIC DNA]</scope>
    <source>
        <strain evidence="2">TB1705</strain>
        <tissue evidence="2">Leaf</tissue>
    </source>
</reference>
<dbReference type="Pfam" id="PF20431">
    <property type="entry name" value="E_motif"/>
    <property type="match status" value="1"/>
</dbReference>
<name>A0A7J7NJ07_9MAGN</name>
<dbReference type="InterPro" id="IPR046848">
    <property type="entry name" value="E_motif"/>
</dbReference>
<dbReference type="PANTHER" id="PTHR47926">
    <property type="entry name" value="PENTATRICOPEPTIDE REPEAT-CONTAINING PROTEIN"/>
    <property type="match status" value="1"/>
</dbReference>
<dbReference type="InterPro" id="IPR011990">
    <property type="entry name" value="TPR-like_helical_dom_sf"/>
</dbReference>
<dbReference type="GO" id="GO:0008270">
    <property type="term" value="F:zinc ion binding"/>
    <property type="evidence" value="ECO:0007669"/>
    <property type="project" value="InterPro"/>
</dbReference>
<sequence>MEKEMVLPDDISVVNVLSACTHSGLVEEGKHYFYCMKEHYGIEPKMEHYGCIVDFLGRYGLRKDAKKIIDEMPMSLDAGVLGALLGACKIHKDIELRERIGKLGIELEPQNSGRYVLLANLYANVGKWDDVANFIAGRGAHPQAKEIYAKVGEMLECIRSIGYVPDTDGVSHDVEEEEKESRLHYHSEKFAIAFGLLKTNPCSIIRVSKNLRVCKDCHLVSKLISKIISVDNGCESWPCVATPALRFEGVGRIMKSINKG</sequence>
<dbReference type="InterPro" id="IPR046960">
    <property type="entry name" value="PPR_At4g14850-like_plant"/>
</dbReference>
<dbReference type="AlphaFoldDB" id="A0A7J7NJ07"/>
<dbReference type="PANTHER" id="PTHR47926:SF402">
    <property type="entry name" value="TETRATRICOPEPTIDE-LIKE HELICAL DOMAIN SUPERFAMILY, DYW DOMAIN-CONTAINING PROTEIN"/>
    <property type="match status" value="1"/>
</dbReference>
<dbReference type="Gene3D" id="1.25.40.10">
    <property type="entry name" value="Tetratricopeptide repeat domain"/>
    <property type="match status" value="1"/>
</dbReference>
<dbReference type="OrthoDB" id="1381653at2759"/>
<keyword evidence="3" id="KW-1185">Reference proteome</keyword>
<dbReference type="EMBL" id="JACGCM010000764">
    <property type="protein sequence ID" value="KAF6167157.1"/>
    <property type="molecule type" value="Genomic_DNA"/>
</dbReference>
<gene>
    <name evidence="2" type="ORF">GIB67_029795</name>
</gene>
<feature type="domain" description="DYW" evidence="1">
    <location>
        <begin position="162"/>
        <end position="230"/>
    </location>
</feature>
<proteinExistence type="predicted"/>
<evidence type="ECO:0000313" key="2">
    <source>
        <dbReference type="EMBL" id="KAF6167157.1"/>
    </source>
</evidence>
<comment type="caution">
    <text evidence="2">The sequence shown here is derived from an EMBL/GenBank/DDBJ whole genome shotgun (WGS) entry which is preliminary data.</text>
</comment>
<dbReference type="Proteomes" id="UP000541444">
    <property type="component" value="Unassembled WGS sequence"/>
</dbReference>